<gene>
    <name evidence="1" type="ORF">FJT64_022708</name>
</gene>
<accession>A0A6A4WI13</accession>
<dbReference type="PANTHER" id="PTHR37984:SF5">
    <property type="entry name" value="PROTEIN NYNRIN-LIKE"/>
    <property type="match status" value="1"/>
</dbReference>
<organism evidence="1 2">
    <name type="scientific">Amphibalanus amphitrite</name>
    <name type="common">Striped barnacle</name>
    <name type="synonym">Balanus amphitrite</name>
    <dbReference type="NCBI Taxonomy" id="1232801"/>
    <lineage>
        <taxon>Eukaryota</taxon>
        <taxon>Metazoa</taxon>
        <taxon>Ecdysozoa</taxon>
        <taxon>Arthropoda</taxon>
        <taxon>Crustacea</taxon>
        <taxon>Multicrustacea</taxon>
        <taxon>Cirripedia</taxon>
        <taxon>Thoracica</taxon>
        <taxon>Thoracicalcarea</taxon>
        <taxon>Balanomorpha</taxon>
        <taxon>Balanoidea</taxon>
        <taxon>Balanidae</taxon>
        <taxon>Amphibalaninae</taxon>
        <taxon>Amphibalanus</taxon>
    </lineage>
</organism>
<evidence type="ECO:0000313" key="2">
    <source>
        <dbReference type="Proteomes" id="UP000440578"/>
    </source>
</evidence>
<name>A0A6A4WI13_AMPAM</name>
<proteinExistence type="predicted"/>
<sequence>MRLADTMSRLSVPDEAENRLSAEEEAAYGGGGVMFIAEQGPCLTAQQIAVATRRDPVLARALAAVRSGWPAVVDPDLAPFKNRREELTTEADCLLWGGRVVIPSNLRDTVKRELHEGHFGCTRMKQLARRFDDPTQPLTKPRPSLWCRLKVRRMDGSGTPHTGPKHRRFVMDIVKDNKKWSRRTILTVSWEWEHLDVYLCGQGVLCVTPVYTQIVGM</sequence>
<protein>
    <recommendedName>
        <fullName evidence="3">Integrase zinc-binding domain-containing protein</fullName>
    </recommendedName>
</protein>
<keyword evidence="2" id="KW-1185">Reference proteome</keyword>
<dbReference type="OrthoDB" id="9893755at2759"/>
<dbReference type="PANTHER" id="PTHR37984">
    <property type="entry name" value="PROTEIN CBG26694"/>
    <property type="match status" value="1"/>
</dbReference>
<comment type="caution">
    <text evidence="1">The sequence shown here is derived from an EMBL/GenBank/DDBJ whole genome shotgun (WGS) entry which is preliminary data.</text>
</comment>
<dbReference type="InterPro" id="IPR050951">
    <property type="entry name" value="Retrovirus_Pol_polyprotein"/>
</dbReference>
<evidence type="ECO:0000313" key="1">
    <source>
        <dbReference type="EMBL" id="KAF0305703.1"/>
    </source>
</evidence>
<dbReference type="Proteomes" id="UP000440578">
    <property type="component" value="Unassembled WGS sequence"/>
</dbReference>
<dbReference type="AlphaFoldDB" id="A0A6A4WI13"/>
<evidence type="ECO:0008006" key="3">
    <source>
        <dbReference type="Google" id="ProtNLM"/>
    </source>
</evidence>
<dbReference type="EMBL" id="VIIS01000730">
    <property type="protein sequence ID" value="KAF0305703.1"/>
    <property type="molecule type" value="Genomic_DNA"/>
</dbReference>
<reference evidence="1 2" key="1">
    <citation type="submission" date="2019-07" db="EMBL/GenBank/DDBJ databases">
        <title>Draft genome assembly of a fouling barnacle, Amphibalanus amphitrite (Darwin, 1854): The first reference genome for Thecostraca.</title>
        <authorList>
            <person name="Kim W."/>
        </authorList>
    </citation>
    <scope>NUCLEOTIDE SEQUENCE [LARGE SCALE GENOMIC DNA]</scope>
    <source>
        <strain evidence="1">SNU_AA5</strain>
        <tissue evidence="1">Soma without cirri and trophi</tissue>
    </source>
</reference>